<dbReference type="Proteomes" id="UP000018004">
    <property type="component" value="Unassembled WGS sequence"/>
</dbReference>
<dbReference type="PATRIC" id="fig|1341181.4.peg.1472"/>
<proteinExistence type="predicted"/>
<dbReference type="AlphaFoldDB" id="V6SR16"/>
<organism evidence="3 4">
    <name type="scientific">Flavobacterium limnosediminis JC2902</name>
    <dbReference type="NCBI Taxonomy" id="1341181"/>
    <lineage>
        <taxon>Bacteria</taxon>
        <taxon>Pseudomonadati</taxon>
        <taxon>Bacteroidota</taxon>
        <taxon>Flavobacteriia</taxon>
        <taxon>Flavobacteriales</taxon>
        <taxon>Flavobacteriaceae</taxon>
        <taxon>Flavobacterium</taxon>
    </lineage>
</organism>
<dbReference type="STRING" id="1341181.FLJC2902T_14960"/>
<name>V6SR16_9FLAO</name>
<accession>V6SR16</accession>
<keyword evidence="1" id="KW-0472">Membrane</keyword>
<dbReference type="SUPFAM" id="SSF103088">
    <property type="entry name" value="OmpA-like"/>
    <property type="match status" value="2"/>
</dbReference>
<dbReference type="Gene3D" id="3.30.1330.60">
    <property type="entry name" value="OmpA-like domain"/>
    <property type="match status" value="2"/>
</dbReference>
<dbReference type="EMBL" id="AVGG01000005">
    <property type="protein sequence ID" value="ESU28899.1"/>
    <property type="molecule type" value="Genomic_DNA"/>
</dbReference>
<feature type="domain" description="OmpA-like" evidence="2">
    <location>
        <begin position="168"/>
        <end position="284"/>
    </location>
</feature>
<dbReference type="eggNOG" id="COG2885">
    <property type="taxonomic scope" value="Bacteria"/>
</dbReference>
<comment type="caution">
    <text evidence="3">The sequence shown here is derived from an EMBL/GenBank/DDBJ whole genome shotgun (WGS) entry which is preliminary data.</text>
</comment>
<dbReference type="PANTHER" id="PTHR30329">
    <property type="entry name" value="STATOR ELEMENT OF FLAGELLAR MOTOR COMPLEX"/>
    <property type="match status" value="1"/>
</dbReference>
<gene>
    <name evidence="3" type="ORF">FLJC2902T_14960</name>
</gene>
<dbReference type="OrthoDB" id="1522982at2"/>
<dbReference type="InterPro" id="IPR006665">
    <property type="entry name" value="OmpA-like"/>
</dbReference>
<dbReference type="InterPro" id="IPR036737">
    <property type="entry name" value="OmpA-like_sf"/>
</dbReference>
<dbReference type="Pfam" id="PF00691">
    <property type="entry name" value="OmpA"/>
    <property type="match status" value="1"/>
</dbReference>
<dbReference type="CDD" id="cd07185">
    <property type="entry name" value="OmpA_C-like"/>
    <property type="match status" value="1"/>
</dbReference>
<evidence type="ECO:0000313" key="4">
    <source>
        <dbReference type="Proteomes" id="UP000018004"/>
    </source>
</evidence>
<evidence type="ECO:0000256" key="1">
    <source>
        <dbReference type="PROSITE-ProRule" id="PRU00473"/>
    </source>
</evidence>
<dbReference type="PANTHER" id="PTHR30329:SF21">
    <property type="entry name" value="LIPOPROTEIN YIAD-RELATED"/>
    <property type="match status" value="1"/>
</dbReference>
<evidence type="ECO:0000313" key="3">
    <source>
        <dbReference type="EMBL" id="ESU28899.1"/>
    </source>
</evidence>
<evidence type="ECO:0000259" key="2">
    <source>
        <dbReference type="PROSITE" id="PS51123"/>
    </source>
</evidence>
<dbReference type="PROSITE" id="PS51123">
    <property type="entry name" value="OMPA_2"/>
    <property type="match status" value="1"/>
</dbReference>
<reference evidence="3 4" key="1">
    <citation type="submission" date="2013-08" db="EMBL/GenBank/DDBJ databases">
        <title>Flavobacterium limnosediminis JC2902 genome sequencing.</title>
        <authorList>
            <person name="Lee K."/>
            <person name="Yi H."/>
            <person name="Park S."/>
            <person name="Chun J."/>
        </authorList>
    </citation>
    <scope>NUCLEOTIDE SEQUENCE [LARGE SCALE GENOMIC DNA]</scope>
    <source>
        <strain evidence="3 4">JC2902</strain>
    </source>
</reference>
<keyword evidence="4" id="KW-1185">Reference proteome</keyword>
<protein>
    <submittedName>
        <fullName evidence="3">Outer membrane protein, OmpA family</fullName>
    </submittedName>
</protein>
<sequence length="284" mass="32890">MKSICFFLIFGLSSQVMFSQESVSFYFENNKAELRNEEINKLSNWIDSNKNSKILSIIGSTDKKGTTESNKNLSLKRVDFLIKTIENRIKYRADFKTIGLGEKESELSDNALDRKVTIYYVQEHQFDLEEFIINDFIVSEKIDTLKITRFDELKLSKKSSLNEITEVTPNATLFSLEGIEFQFDSDILLSTAKRNLLKWVSLLNQKPNLKIIIIGHICCVPRDDFKLSSRRAKSVKNYFIQQGISEERLQYLGYGSSKPKYSIPENNGYEALMNRRVEILILDK</sequence>
<dbReference type="GO" id="GO:0016020">
    <property type="term" value="C:membrane"/>
    <property type="evidence" value="ECO:0007669"/>
    <property type="project" value="UniProtKB-UniRule"/>
</dbReference>
<dbReference type="InterPro" id="IPR050330">
    <property type="entry name" value="Bact_OuterMem_StrucFunc"/>
</dbReference>